<feature type="region of interest" description="Disordered" evidence="7">
    <location>
        <begin position="1"/>
        <end position="31"/>
    </location>
</feature>
<comment type="function">
    <text evidence="5">RNA-binding component of the eukaryotic translation initiation factor 3 (eIF-3) complex, which is involved in protein synthesis of a specialized repertoire of mRNAs and, together with other initiation factors, stimulates binding of mRNA and methionyl-tRNAi to the 40S ribosome. The eIF-3 complex specifically targets and initiates translation of a subset of mRNAs involved in cell proliferation. This subunit can bind 18S rRNA.</text>
</comment>
<dbReference type="CDD" id="cd12933">
    <property type="entry name" value="eIF3G"/>
    <property type="match status" value="1"/>
</dbReference>
<sequence>MPTMDEPISWAEQVEKGDDRSLPPSSEDFDEDNAIKTITEYKYNDDGKVVKVVKIYKVEKRKAAKSIAHRKNWRKFGAAERDPPGPNPANTIVQVEEINMQIILNKEQKQQEQEEDPLLKLKNQKMVSCRICKGDHWTTKCPYKDTLAPLQEQLQQDEKKAAETAPGSQQQQPAPQKSAGKYVPPSLREGANKGRGEVMQSKRDESATIRVTNLSEDTRESDLQELFRPFGPIQRIYLAKDKNTGQSKGFAFINFHRREDAARAIAGVSGFGYDHLILNVEWAKPSGTS</sequence>
<evidence type="ECO:0000256" key="1">
    <source>
        <dbReference type="ARBA" id="ARBA00022490"/>
    </source>
</evidence>
<dbReference type="InterPro" id="IPR034240">
    <property type="entry name" value="eIF3G_RRM"/>
</dbReference>
<dbReference type="PROSITE" id="PS50102">
    <property type="entry name" value="RRM"/>
    <property type="match status" value="1"/>
</dbReference>
<comment type="subcellular location">
    <subcellularLocation>
        <location evidence="5">Cytoplasm</location>
    </subcellularLocation>
</comment>
<proteinExistence type="inferred from homology"/>
<comment type="caution">
    <text evidence="9">The sequence shown here is derived from an EMBL/GenBank/DDBJ whole genome shotgun (WGS) entry which is preliminary data.</text>
</comment>
<dbReference type="InterPro" id="IPR000504">
    <property type="entry name" value="RRM_dom"/>
</dbReference>
<name>A0ABD3WC73_SINWO</name>
<dbReference type="SMART" id="SM00360">
    <property type="entry name" value="RRM"/>
    <property type="match status" value="1"/>
</dbReference>
<dbReference type="GO" id="GO:0003743">
    <property type="term" value="F:translation initiation factor activity"/>
    <property type="evidence" value="ECO:0007669"/>
    <property type="project" value="UniProtKB-UniRule"/>
</dbReference>
<dbReference type="Proteomes" id="UP001634394">
    <property type="component" value="Unassembled WGS sequence"/>
</dbReference>
<evidence type="ECO:0000259" key="8">
    <source>
        <dbReference type="PROSITE" id="PS50102"/>
    </source>
</evidence>
<keyword evidence="4 5" id="KW-0648">Protein biosynthesis</keyword>
<dbReference type="GO" id="GO:0001732">
    <property type="term" value="P:formation of cytoplasmic translation initiation complex"/>
    <property type="evidence" value="ECO:0007669"/>
    <property type="project" value="UniProtKB-UniRule"/>
</dbReference>
<gene>
    <name evidence="9" type="ORF">ACJMK2_039463</name>
</gene>
<dbReference type="InterPro" id="IPR035979">
    <property type="entry name" value="RBD_domain_sf"/>
</dbReference>
<dbReference type="AlphaFoldDB" id="A0ABD3WC73"/>
<dbReference type="GO" id="GO:0003723">
    <property type="term" value="F:RNA binding"/>
    <property type="evidence" value="ECO:0007669"/>
    <property type="project" value="UniProtKB-UniRule"/>
</dbReference>
<dbReference type="CDD" id="cd12408">
    <property type="entry name" value="RRM_eIF3G_like"/>
    <property type="match status" value="1"/>
</dbReference>
<feature type="compositionally biased region" description="Basic and acidic residues" evidence="7">
    <location>
        <begin position="190"/>
        <end position="206"/>
    </location>
</feature>
<evidence type="ECO:0000313" key="9">
    <source>
        <dbReference type="EMBL" id="KAL3871467.1"/>
    </source>
</evidence>
<dbReference type="GO" id="GO:0033290">
    <property type="term" value="C:eukaryotic 48S preinitiation complex"/>
    <property type="evidence" value="ECO:0007669"/>
    <property type="project" value="UniProtKB-UniRule"/>
</dbReference>
<dbReference type="PIRSF" id="PIRSF037949">
    <property type="entry name" value="Transl_init_eIF-3_RNA-bind"/>
    <property type="match status" value="1"/>
</dbReference>
<dbReference type="EMBL" id="JBJQND010000007">
    <property type="protein sequence ID" value="KAL3871467.1"/>
    <property type="molecule type" value="Genomic_DNA"/>
</dbReference>
<dbReference type="GO" id="GO:0005852">
    <property type="term" value="C:eukaryotic translation initiation factor 3 complex"/>
    <property type="evidence" value="ECO:0007669"/>
    <property type="project" value="UniProtKB-UniRule"/>
</dbReference>
<accession>A0ABD3WC73</accession>
<evidence type="ECO:0000256" key="7">
    <source>
        <dbReference type="SAM" id="MobiDB-lite"/>
    </source>
</evidence>
<dbReference type="InterPro" id="IPR017334">
    <property type="entry name" value="eIF3_g"/>
</dbReference>
<dbReference type="PANTHER" id="PTHR10352">
    <property type="entry name" value="EUKARYOTIC TRANSLATION INITIATION FACTOR 3 SUBUNIT G"/>
    <property type="match status" value="1"/>
</dbReference>
<evidence type="ECO:0000313" key="10">
    <source>
        <dbReference type="Proteomes" id="UP001634394"/>
    </source>
</evidence>
<keyword evidence="10" id="KW-1185">Reference proteome</keyword>
<dbReference type="HAMAP" id="MF_03006">
    <property type="entry name" value="eIF3g"/>
    <property type="match status" value="1"/>
</dbReference>
<evidence type="ECO:0000256" key="6">
    <source>
        <dbReference type="PROSITE-ProRule" id="PRU00176"/>
    </source>
</evidence>
<keyword evidence="2 5" id="KW-0396">Initiation factor</keyword>
<dbReference type="Pfam" id="PF12353">
    <property type="entry name" value="eIF3g"/>
    <property type="match status" value="1"/>
</dbReference>
<dbReference type="Gene3D" id="3.30.70.330">
    <property type="match status" value="1"/>
</dbReference>
<dbReference type="Pfam" id="PF00076">
    <property type="entry name" value="RRM_1"/>
    <property type="match status" value="1"/>
</dbReference>
<feature type="compositionally biased region" description="Low complexity" evidence="7">
    <location>
        <begin position="165"/>
        <end position="181"/>
    </location>
</feature>
<keyword evidence="3 6" id="KW-0694">RNA-binding</keyword>
<keyword evidence="1 5" id="KW-0963">Cytoplasm</keyword>
<dbReference type="InterPro" id="IPR012677">
    <property type="entry name" value="Nucleotide-bd_a/b_plait_sf"/>
</dbReference>
<dbReference type="InterPro" id="IPR024675">
    <property type="entry name" value="eIF3g_N"/>
</dbReference>
<dbReference type="GO" id="GO:0016282">
    <property type="term" value="C:eukaryotic 43S preinitiation complex"/>
    <property type="evidence" value="ECO:0007669"/>
    <property type="project" value="UniProtKB-UniRule"/>
</dbReference>
<comment type="subunit">
    <text evidence="5">Component of the eukaryotic translation initiation factor 3 (eIF-3) complex.</text>
</comment>
<evidence type="ECO:0000256" key="2">
    <source>
        <dbReference type="ARBA" id="ARBA00022540"/>
    </source>
</evidence>
<dbReference type="SUPFAM" id="SSF54928">
    <property type="entry name" value="RNA-binding domain, RBD"/>
    <property type="match status" value="1"/>
</dbReference>
<protein>
    <recommendedName>
        <fullName evidence="5">Eukaryotic translation initiation factor 3 subunit G</fullName>
        <shortName evidence="5">eIF3g</shortName>
    </recommendedName>
    <alternativeName>
        <fullName evidence="5">Eukaryotic translation initiation factor 3 RNA-binding subunit</fullName>
        <shortName evidence="5">eIF-3 RNA-binding subunit</shortName>
    </alternativeName>
    <alternativeName>
        <fullName evidence="5">Eukaryotic translation initiation factor 3 subunit 4</fullName>
    </alternativeName>
</protein>
<reference evidence="9 10" key="1">
    <citation type="submission" date="2024-11" db="EMBL/GenBank/DDBJ databases">
        <title>Chromosome-level genome assembly of the freshwater bivalve Anodonta woodiana.</title>
        <authorList>
            <person name="Chen X."/>
        </authorList>
    </citation>
    <scope>NUCLEOTIDE SEQUENCE [LARGE SCALE GENOMIC DNA]</scope>
    <source>
        <strain evidence="9">MN2024</strain>
        <tissue evidence="9">Gills</tissue>
    </source>
</reference>
<feature type="domain" description="RRM" evidence="8">
    <location>
        <begin position="207"/>
        <end position="285"/>
    </location>
</feature>
<evidence type="ECO:0000256" key="4">
    <source>
        <dbReference type="ARBA" id="ARBA00022917"/>
    </source>
</evidence>
<feature type="region of interest" description="Disordered" evidence="7">
    <location>
        <begin position="155"/>
        <end position="206"/>
    </location>
</feature>
<evidence type="ECO:0000256" key="5">
    <source>
        <dbReference type="HAMAP-Rule" id="MF_03006"/>
    </source>
</evidence>
<comment type="similarity">
    <text evidence="5">Belongs to the eIF-3 subunit G family.</text>
</comment>
<evidence type="ECO:0000256" key="3">
    <source>
        <dbReference type="ARBA" id="ARBA00022884"/>
    </source>
</evidence>
<organism evidence="9 10">
    <name type="scientific">Sinanodonta woodiana</name>
    <name type="common">Chinese pond mussel</name>
    <name type="synonym">Anodonta woodiana</name>
    <dbReference type="NCBI Taxonomy" id="1069815"/>
    <lineage>
        <taxon>Eukaryota</taxon>
        <taxon>Metazoa</taxon>
        <taxon>Spiralia</taxon>
        <taxon>Lophotrochozoa</taxon>
        <taxon>Mollusca</taxon>
        <taxon>Bivalvia</taxon>
        <taxon>Autobranchia</taxon>
        <taxon>Heteroconchia</taxon>
        <taxon>Palaeoheterodonta</taxon>
        <taxon>Unionida</taxon>
        <taxon>Unionoidea</taxon>
        <taxon>Unionidae</taxon>
        <taxon>Unioninae</taxon>
        <taxon>Sinanodonta</taxon>
    </lineage>
</organism>